<reference evidence="3 5" key="2">
    <citation type="submission" date="2023-07" db="EMBL/GenBank/DDBJ databases">
        <title>Sequencing the genomes of 1000 actinobacteria strains.</title>
        <authorList>
            <person name="Klenk H.-P."/>
        </authorList>
    </citation>
    <scope>NUCLEOTIDE SEQUENCE [LARGE SCALE GENOMIC DNA]</scope>
    <source>
        <strain evidence="3 5">DSM 44724</strain>
    </source>
</reference>
<dbReference type="Proteomes" id="UP001183604">
    <property type="component" value="Unassembled WGS sequence"/>
</dbReference>
<proteinExistence type="predicted"/>
<dbReference type="EMBL" id="JAVDYD010000001">
    <property type="protein sequence ID" value="MDR7336545.1"/>
    <property type="molecule type" value="Genomic_DNA"/>
</dbReference>
<dbReference type="Proteomes" id="UP001145799">
    <property type="component" value="Unassembled WGS sequence"/>
</dbReference>
<organism evidence="2 4">
    <name type="scientific">Glycomyces lechevalierae</name>
    <dbReference type="NCBI Taxonomy" id="256034"/>
    <lineage>
        <taxon>Bacteria</taxon>
        <taxon>Bacillati</taxon>
        <taxon>Actinomycetota</taxon>
        <taxon>Actinomycetes</taxon>
        <taxon>Glycomycetales</taxon>
        <taxon>Glycomycetaceae</taxon>
        <taxon>Glycomyces</taxon>
    </lineage>
</organism>
<dbReference type="InterPro" id="IPR021005">
    <property type="entry name" value="Znf_CGNR"/>
</dbReference>
<accession>A0A9X3PRD2</accession>
<dbReference type="PANTHER" id="PTHR35525">
    <property type="entry name" value="BLL6575 PROTEIN"/>
    <property type="match status" value="1"/>
</dbReference>
<evidence type="ECO:0000313" key="5">
    <source>
        <dbReference type="Proteomes" id="UP001183604"/>
    </source>
</evidence>
<keyword evidence="5" id="KW-1185">Reference proteome</keyword>
<evidence type="ECO:0000313" key="2">
    <source>
        <dbReference type="EMBL" id="MDA1387877.1"/>
    </source>
</evidence>
<dbReference type="Pfam" id="PF07336">
    <property type="entry name" value="ABATE"/>
    <property type="match status" value="1"/>
</dbReference>
<name>A0A9X3PRD2_9ACTN</name>
<sequence>MKQHDALVGEPLALDLVNTRPADADHLESVESLNAWLALEAVRFPELAEFEAESDAALARIVAVRTAVTAVVDALLAGRPAPSAAVEALNAAQRAAPSFTRLSMKDDRFAAVKEYTGESEARLAARLAEAATELFASGSIGKLKRCEADDCRLVFLLTHPKRRWCSAERCGNRVRVARYYQHHRKHAD</sequence>
<gene>
    <name evidence="3" type="ORF">J2S69_000264</name>
    <name evidence="2" type="ORF">O2L01_22985</name>
</gene>
<dbReference type="InterPro" id="IPR023286">
    <property type="entry name" value="ABATE_dom_sf"/>
</dbReference>
<dbReference type="EMBL" id="JAPZVQ010000020">
    <property type="protein sequence ID" value="MDA1387877.1"/>
    <property type="molecule type" value="Genomic_DNA"/>
</dbReference>
<reference evidence="2" key="1">
    <citation type="submission" date="2022-12" db="EMBL/GenBank/DDBJ databases">
        <title>Gycomyces niveus sp.nov., a novel actinomycete isolated from soil in Shouguang.</title>
        <authorList>
            <person name="Yang X."/>
        </authorList>
    </citation>
    <scope>NUCLEOTIDE SEQUENCE</scope>
    <source>
        <strain evidence="2">DSM 44724</strain>
    </source>
</reference>
<comment type="caution">
    <text evidence="2">The sequence shown here is derived from an EMBL/GenBank/DDBJ whole genome shotgun (WGS) entry which is preliminary data.</text>
</comment>
<dbReference type="InterPro" id="IPR010852">
    <property type="entry name" value="ABATE"/>
</dbReference>
<evidence type="ECO:0000313" key="4">
    <source>
        <dbReference type="Proteomes" id="UP001145799"/>
    </source>
</evidence>
<dbReference type="Pfam" id="PF11706">
    <property type="entry name" value="zf-CGNR"/>
    <property type="match status" value="1"/>
</dbReference>
<dbReference type="AlphaFoldDB" id="A0A9X3PRD2"/>
<feature type="domain" description="Zinc finger CGNR" evidence="1">
    <location>
        <begin position="143"/>
        <end position="182"/>
    </location>
</feature>
<evidence type="ECO:0000313" key="3">
    <source>
        <dbReference type="EMBL" id="MDR7336545.1"/>
    </source>
</evidence>
<dbReference type="Gene3D" id="1.10.3300.10">
    <property type="entry name" value="Jann2411-like domain"/>
    <property type="match status" value="1"/>
</dbReference>
<dbReference type="PANTHER" id="PTHR35525:SF3">
    <property type="entry name" value="BLL6575 PROTEIN"/>
    <property type="match status" value="1"/>
</dbReference>
<evidence type="ECO:0000259" key="1">
    <source>
        <dbReference type="Pfam" id="PF11706"/>
    </source>
</evidence>
<protein>
    <submittedName>
        <fullName evidence="2">CGNR zinc finger domain-containing protein</fullName>
    </submittedName>
    <submittedName>
        <fullName evidence="3">RNA-binding Zn ribbon-like protein</fullName>
    </submittedName>
</protein>
<dbReference type="RefSeq" id="WP_270124373.1">
    <property type="nucleotide sequence ID" value="NZ_BAAAOM010000002.1"/>
</dbReference>
<dbReference type="SUPFAM" id="SSF160904">
    <property type="entry name" value="Jann2411-like"/>
    <property type="match status" value="1"/>
</dbReference>